<keyword evidence="1" id="KW-0472">Membrane</keyword>
<evidence type="ECO:0000313" key="4">
    <source>
        <dbReference type="Proteomes" id="UP001260715"/>
    </source>
</evidence>
<evidence type="ECO:0000259" key="2">
    <source>
        <dbReference type="Pfam" id="PF09718"/>
    </source>
</evidence>
<keyword evidence="1" id="KW-1133">Transmembrane helix</keyword>
<sequence length="931" mass="97854">MSGSLGNLQINVSANIAGLTSNMDQAARVSKASMVASAASVNDFRTSVQQAANDSQRATQSIASNMEAANDAIISNSQKSAAAIQNVADTANKADFQPMSDRLAEAVGRGIGAGIVAAEKGWDTFVEYSKTKAVIVGLAVSAAFAAVGLGAIYTAYKVISGSLGFITGLLTGDSYKSDNIDALINANNQIKEIQKSLVLTAQEAAATNAALAALGVDKSAYISTFQAAADAVHENTDELDRLGVAYKDAQGKLLPLSDVIKNANDVLASYTEGWDRNKAATAIGLGSAADVAAAATVTAEKIEEARNRLNDYNLGIGEESQAAVKAYEDAMRAFNRETELTSQGFKRAVADNIMPLLTDLADFFKEGFPTAVNAFRYSIATVTTLFYGLKEAIYIVAESILGSIDAIAKGVTGLAVAAAKALTGDFSGAQEAMVSGWNEAKDRMAQIGANIVAQHQHNAAAVRQAWAMDDRAAPAAAAAKGKSWVPRPDEPDTTETRAAVDPFSRDMMNLDRTKASLDYVIANFDKFSGKVKESKAAMAEFDVTLGKYSDTQRRLEGFEPLTAAQKAQYVEKSKLIDEAVQKERQLQTLRQFDKSADELVFREKQSLDARRQDIDLMGRSQVEIAKLTEARRIDAEVQALIYKTQLDLGKEGLTITQQQIDSINQRAEAAKAASLALIDKQDQKARDPWFNATESIRKYGEEVANVGAQIGSAMTNAAKSMEDAFVKFATTGKFSFSSLANSVIADILRMQARAAVSGIMGYVANIAGAYFGGADAAAAAPGASDIQGGVTQFAAEGGYISGPGTGTSDDIPARLSNGEFVINAAATARNRSLLEAINSGRRANGELRFAAGGYVGANSVAPSTAGGAPNVQLINQSGTQLDASAQMDGNGDLVVLLTRAVTQSIAGDVASGQGAITKSLKSRYNLKPATA</sequence>
<feature type="domain" description="Bacteriophage tail tape measure C-terminal" evidence="2">
    <location>
        <begin position="692"/>
        <end position="760"/>
    </location>
</feature>
<evidence type="ECO:0000256" key="1">
    <source>
        <dbReference type="SAM" id="Phobius"/>
    </source>
</evidence>
<dbReference type="InterPro" id="IPR006431">
    <property type="entry name" value="Phage_tape_meas_C"/>
</dbReference>
<reference evidence="3 4" key="1">
    <citation type="submission" date="2023-07" db="EMBL/GenBank/DDBJ databases">
        <title>Sorghum-associated microbial communities from plants grown in Nebraska, USA.</title>
        <authorList>
            <person name="Schachtman D."/>
        </authorList>
    </citation>
    <scope>NUCLEOTIDE SEQUENCE [LARGE SCALE GENOMIC DNA]</scope>
    <source>
        <strain evidence="3 4">596</strain>
    </source>
</reference>
<accession>A0ABU1PI58</accession>
<dbReference type="EMBL" id="JAVDSJ010000005">
    <property type="protein sequence ID" value="MDR6585524.1"/>
    <property type="molecule type" value="Genomic_DNA"/>
</dbReference>
<keyword evidence="4" id="KW-1185">Reference proteome</keyword>
<organism evidence="3 4">
    <name type="scientific">Herbaspirillum frisingense</name>
    <dbReference type="NCBI Taxonomy" id="92645"/>
    <lineage>
        <taxon>Bacteria</taxon>
        <taxon>Pseudomonadati</taxon>
        <taxon>Pseudomonadota</taxon>
        <taxon>Betaproteobacteria</taxon>
        <taxon>Burkholderiales</taxon>
        <taxon>Oxalobacteraceae</taxon>
        <taxon>Herbaspirillum</taxon>
    </lineage>
</organism>
<dbReference type="Pfam" id="PF09718">
    <property type="entry name" value="Tape_meas_lam_C"/>
    <property type="match status" value="1"/>
</dbReference>
<evidence type="ECO:0000313" key="3">
    <source>
        <dbReference type="EMBL" id="MDR6585524.1"/>
    </source>
</evidence>
<dbReference type="Proteomes" id="UP001260715">
    <property type="component" value="Unassembled WGS sequence"/>
</dbReference>
<name>A0ABU1PI58_9BURK</name>
<comment type="caution">
    <text evidence="3">The sequence shown here is derived from an EMBL/GenBank/DDBJ whole genome shotgun (WGS) entry which is preliminary data.</text>
</comment>
<feature type="transmembrane region" description="Helical" evidence="1">
    <location>
        <begin position="133"/>
        <end position="156"/>
    </location>
</feature>
<protein>
    <submittedName>
        <fullName evidence="3">Lambda family phage tail tape measure protein</fullName>
    </submittedName>
</protein>
<keyword evidence="1" id="KW-0812">Transmembrane</keyword>
<gene>
    <name evidence="3" type="ORF">J2W50_003742</name>
</gene>
<dbReference type="RefSeq" id="WP_310011346.1">
    <property type="nucleotide sequence ID" value="NZ_JAVDSJ010000005.1"/>
</dbReference>
<proteinExistence type="predicted"/>